<protein>
    <recommendedName>
        <fullName evidence="6 12">Dihydropteroate synthase</fullName>
        <shortName evidence="12">DHPS</shortName>
        <ecNumber evidence="5 12">2.5.1.15</ecNumber>
    </recommendedName>
    <alternativeName>
        <fullName evidence="11 12">Dihydropteroate pyrophosphorylase</fullName>
    </alternativeName>
</protein>
<dbReference type="PROSITE" id="PS50972">
    <property type="entry name" value="PTERIN_BINDING"/>
    <property type="match status" value="1"/>
</dbReference>
<evidence type="ECO:0000256" key="4">
    <source>
        <dbReference type="ARBA" id="ARBA00009503"/>
    </source>
</evidence>
<evidence type="ECO:0000256" key="10">
    <source>
        <dbReference type="ARBA" id="ARBA00022909"/>
    </source>
</evidence>
<dbReference type="Proteomes" id="UP000198816">
    <property type="component" value="Unassembled WGS sequence"/>
</dbReference>
<comment type="similarity">
    <text evidence="4 12">Belongs to the DHPS family.</text>
</comment>
<dbReference type="GO" id="GO:0046654">
    <property type="term" value="P:tetrahydrofolate biosynthetic process"/>
    <property type="evidence" value="ECO:0007669"/>
    <property type="project" value="UniProtKB-UniPathway"/>
</dbReference>
<dbReference type="NCBIfam" id="TIGR01496">
    <property type="entry name" value="DHPS"/>
    <property type="match status" value="1"/>
</dbReference>
<feature type="domain" description="Pterin-binding" evidence="13">
    <location>
        <begin position="16"/>
        <end position="272"/>
    </location>
</feature>
<dbReference type="STRING" id="1058.SAMN05421783_11023"/>
<dbReference type="EMBL" id="FNNZ01000010">
    <property type="protein sequence ID" value="SDW88014.1"/>
    <property type="molecule type" value="Genomic_DNA"/>
</dbReference>
<dbReference type="PROSITE" id="PS00792">
    <property type="entry name" value="DHPS_1"/>
    <property type="match status" value="1"/>
</dbReference>
<keyword evidence="10 12" id="KW-0289">Folate biosynthesis</keyword>
<gene>
    <name evidence="14" type="ORF">SAMN05421783_11023</name>
</gene>
<evidence type="ECO:0000256" key="11">
    <source>
        <dbReference type="ARBA" id="ARBA00030193"/>
    </source>
</evidence>
<evidence type="ECO:0000313" key="14">
    <source>
        <dbReference type="EMBL" id="SDW88014.1"/>
    </source>
</evidence>
<evidence type="ECO:0000256" key="8">
    <source>
        <dbReference type="ARBA" id="ARBA00022723"/>
    </source>
</evidence>
<organism evidence="14 15">
    <name type="scientific">Thiocapsa roseopersicina</name>
    <dbReference type="NCBI Taxonomy" id="1058"/>
    <lineage>
        <taxon>Bacteria</taxon>
        <taxon>Pseudomonadati</taxon>
        <taxon>Pseudomonadota</taxon>
        <taxon>Gammaproteobacteria</taxon>
        <taxon>Chromatiales</taxon>
        <taxon>Chromatiaceae</taxon>
        <taxon>Thiocapsa</taxon>
    </lineage>
</organism>
<dbReference type="UniPathway" id="UPA00077">
    <property type="reaction ID" value="UER00156"/>
</dbReference>
<comment type="cofactor">
    <cofactor evidence="2 12">
        <name>Mg(2+)</name>
        <dbReference type="ChEBI" id="CHEBI:18420"/>
    </cofactor>
</comment>
<comment type="catalytic activity">
    <reaction evidence="1">
        <text>(7,8-dihydropterin-6-yl)methyl diphosphate + 4-aminobenzoate = 7,8-dihydropteroate + diphosphate</text>
        <dbReference type="Rhea" id="RHEA:19949"/>
        <dbReference type="ChEBI" id="CHEBI:17836"/>
        <dbReference type="ChEBI" id="CHEBI:17839"/>
        <dbReference type="ChEBI" id="CHEBI:33019"/>
        <dbReference type="ChEBI" id="CHEBI:72950"/>
        <dbReference type="EC" id="2.5.1.15"/>
    </reaction>
</comment>
<evidence type="ECO:0000256" key="1">
    <source>
        <dbReference type="ARBA" id="ARBA00000012"/>
    </source>
</evidence>
<dbReference type="Pfam" id="PF00809">
    <property type="entry name" value="Pterin_bind"/>
    <property type="match status" value="1"/>
</dbReference>
<sequence length="282" mass="29796">MNSMTNSTPSGQDTPPLVMGILNVTPDSFSDGGRYSETAVAVQHALAMIDEGADLIDIGGESTRPGAQPVPAAEQERRVIPVILRLRECVPRSTAISIDTTSARVAEAALDAGADWINDTSAGRDDPDMLALAADRDVPIVLMHRQGMPDAMQQNPLYADVVAEVRDFLVQRIEAALATGITQEKILTDPGIGFGKTLEHNLALMAGLGELVRLGPPVLLGASRKRFLSTICREPDLAALMPATCATTTIGVLAGVKVFRVHDVAGNRQAADVAWSIQAARG</sequence>
<evidence type="ECO:0000256" key="3">
    <source>
        <dbReference type="ARBA" id="ARBA00004763"/>
    </source>
</evidence>
<dbReference type="PANTHER" id="PTHR20941">
    <property type="entry name" value="FOLATE SYNTHESIS PROTEINS"/>
    <property type="match status" value="1"/>
</dbReference>
<reference evidence="15" key="1">
    <citation type="submission" date="2016-10" db="EMBL/GenBank/DDBJ databases">
        <authorList>
            <person name="Varghese N."/>
            <person name="Submissions S."/>
        </authorList>
    </citation>
    <scope>NUCLEOTIDE SEQUENCE [LARGE SCALE GENOMIC DNA]</scope>
    <source>
        <strain evidence="15">DSM 217</strain>
    </source>
</reference>
<evidence type="ECO:0000256" key="5">
    <source>
        <dbReference type="ARBA" id="ARBA00012458"/>
    </source>
</evidence>
<accession>A0A1H2X6A8</accession>
<evidence type="ECO:0000256" key="2">
    <source>
        <dbReference type="ARBA" id="ARBA00001946"/>
    </source>
</evidence>
<evidence type="ECO:0000256" key="7">
    <source>
        <dbReference type="ARBA" id="ARBA00022679"/>
    </source>
</evidence>
<evidence type="ECO:0000256" key="6">
    <source>
        <dbReference type="ARBA" id="ARBA00016919"/>
    </source>
</evidence>
<dbReference type="GO" id="GO:0005829">
    <property type="term" value="C:cytosol"/>
    <property type="evidence" value="ECO:0007669"/>
    <property type="project" value="TreeGrafter"/>
</dbReference>
<evidence type="ECO:0000313" key="15">
    <source>
        <dbReference type="Proteomes" id="UP000198816"/>
    </source>
</evidence>
<evidence type="ECO:0000256" key="9">
    <source>
        <dbReference type="ARBA" id="ARBA00022842"/>
    </source>
</evidence>
<dbReference type="CDD" id="cd00739">
    <property type="entry name" value="DHPS"/>
    <property type="match status" value="1"/>
</dbReference>
<dbReference type="InterPro" id="IPR011005">
    <property type="entry name" value="Dihydropteroate_synth-like_sf"/>
</dbReference>
<keyword evidence="9 12" id="KW-0460">Magnesium</keyword>
<keyword evidence="15" id="KW-1185">Reference proteome</keyword>
<dbReference type="SUPFAM" id="SSF51717">
    <property type="entry name" value="Dihydropteroate synthetase-like"/>
    <property type="match status" value="1"/>
</dbReference>
<proteinExistence type="inferred from homology"/>
<dbReference type="PROSITE" id="PS00793">
    <property type="entry name" value="DHPS_2"/>
    <property type="match status" value="1"/>
</dbReference>
<dbReference type="InterPro" id="IPR006390">
    <property type="entry name" value="DHP_synth_dom"/>
</dbReference>
<dbReference type="EC" id="2.5.1.15" evidence="5 12"/>
<dbReference type="Gene3D" id="3.20.20.20">
    <property type="entry name" value="Dihydropteroate synthase-like"/>
    <property type="match status" value="1"/>
</dbReference>
<name>A0A1H2X6A8_THIRO</name>
<keyword evidence="7 12" id="KW-0808">Transferase</keyword>
<evidence type="ECO:0000256" key="12">
    <source>
        <dbReference type="RuleBase" id="RU361205"/>
    </source>
</evidence>
<evidence type="ECO:0000259" key="13">
    <source>
        <dbReference type="PROSITE" id="PS50972"/>
    </source>
</evidence>
<comment type="pathway">
    <text evidence="3 12">Cofactor biosynthesis; tetrahydrofolate biosynthesis; 7,8-dihydrofolate from 2-amino-4-hydroxy-6-hydroxymethyl-7,8-dihydropteridine diphosphate and 4-aminobenzoate: step 1/2.</text>
</comment>
<dbReference type="InterPro" id="IPR000489">
    <property type="entry name" value="Pterin-binding_dom"/>
</dbReference>
<comment type="function">
    <text evidence="12">Catalyzes the condensation of para-aminobenzoate (pABA) with 6-hydroxymethyl-7,8-dihydropterin diphosphate (DHPt-PP) to form 7,8-dihydropteroate (H2Pte), the immediate precursor of folate derivatives.</text>
</comment>
<dbReference type="InterPro" id="IPR045031">
    <property type="entry name" value="DHP_synth-like"/>
</dbReference>
<dbReference type="AlphaFoldDB" id="A0A1H2X6A8"/>
<dbReference type="GO" id="GO:0046656">
    <property type="term" value="P:folic acid biosynthetic process"/>
    <property type="evidence" value="ECO:0007669"/>
    <property type="project" value="UniProtKB-KW"/>
</dbReference>
<dbReference type="PANTHER" id="PTHR20941:SF1">
    <property type="entry name" value="FOLIC ACID SYNTHESIS PROTEIN FOL1"/>
    <property type="match status" value="1"/>
</dbReference>
<dbReference type="GO" id="GO:0004156">
    <property type="term" value="F:dihydropteroate synthase activity"/>
    <property type="evidence" value="ECO:0007669"/>
    <property type="project" value="UniProtKB-EC"/>
</dbReference>
<dbReference type="FunFam" id="3.20.20.20:FF:000006">
    <property type="entry name" value="Dihydropteroate synthase"/>
    <property type="match status" value="1"/>
</dbReference>
<keyword evidence="8 12" id="KW-0479">Metal-binding</keyword>
<dbReference type="GO" id="GO:0046872">
    <property type="term" value="F:metal ion binding"/>
    <property type="evidence" value="ECO:0007669"/>
    <property type="project" value="UniProtKB-KW"/>
</dbReference>